<comment type="subcellular location">
    <subcellularLocation>
        <location evidence="1">Membrane</location>
        <topology evidence="1">Multi-pass membrane protein</topology>
    </subcellularLocation>
</comment>
<feature type="transmembrane region" description="Helical" evidence="5">
    <location>
        <begin position="70"/>
        <end position="94"/>
    </location>
</feature>
<evidence type="ECO:0000256" key="4">
    <source>
        <dbReference type="ARBA" id="ARBA00023136"/>
    </source>
</evidence>
<dbReference type="EMBL" id="SSND01000003">
    <property type="protein sequence ID" value="THD83028.1"/>
    <property type="molecule type" value="Genomic_DNA"/>
</dbReference>
<feature type="transmembrane region" description="Helical" evidence="5">
    <location>
        <begin position="164"/>
        <end position="188"/>
    </location>
</feature>
<keyword evidence="2 5" id="KW-0812">Transmembrane</keyword>
<evidence type="ECO:0000313" key="8">
    <source>
        <dbReference type="Proteomes" id="UP000309450"/>
    </source>
</evidence>
<dbReference type="GO" id="GO:0016020">
    <property type="term" value="C:membrane"/>
    <property type="evidence" value="ECO:0007669"/>
    <property type="project" value="UniProtKB-SubCell"/>
</dbReference>
<feature type="transmembrane region" description="Helical" evidence="5">
    <location>
        <begin position="37"/>
        <end position="58"/>
    </location>
</feature>
<evidence type="ECO:0000256" key="3">
    <source>
        <dbReference type="ARBA" id="ARBA00022989"/>
    </source>
</evidence>
<proteinExistence type="predicted"/>
<keyword evidence="3 5" id="KW-1133">Transmembrane helix</keyword>
<comment type="caution">
    <text evidence="7">The sequence shown here is derived from an EMBL/GenBank/DDBJ whole genome shotgun (WGS) entry which is preliminary data.</text>
</comment>
<organism evidence="7 8">
    <name type="scientific">Aliigemmobacter aestuarii</name>
    <dbReference type="NCBI Taxonomy" id="1445661"/>
    <lineage>
        <taxon>Bacteria</taxon>
        <taxon>Pseudomonadati</taxon>
        <taxon>Pseudomonadota</taxon>
        <taxon>Alphaproteobacteria</taxon>
        <taxon>Rhodobacterales</taxon>
        <taxon>Paracoccaceae</taxon>
        <taxon>Aliigemmobacter</taxon>
    </lineage>
</organism>
<feature type="transmembrane region" description="Helical" evidence="5">
    <location>
        <begin position="106"/>
        <end position="131"/>
    </location>
</feature>
<dbReference type="InterPro" id="IPR006977">
    <property type="entry name" value="Yip1_dom"/>
</dbReference>
<evidence type="ECO:0000256" key="1">
    <source>
        <dbReference type="ARBA" id="ARBA00004141"/>
    </source>
</evidence>
<dbReference type="RefSeq" id="WP_136395055.1">
    <property type="nucleotide sequence ID" value="NZ_SSND01000003.1"/>
</dbReference>
<evidence type="ECO:0000259" key="6">
    <source>
        <dbReference type="Pfam" id="PF04893"/>
    </source>
</evidence>
<keyword evidence="8" id="KW-1185">Reference proteome</keyword>
<name>A0A4S3MLD9_9RHOB</name>
<accession>A0A4S3MLD9</accession>
<feature type="domain" description="Yip1" evidence="6">
    <location>
        <begin position="15"/>
        <end position="181"/>
    </location>
</feature>
<protein>
    <submittedName>
        <fullName evidence="7">YIP1 family protein</fullName>
    </submittedName>
</protein>
<dbReference type="Proteomes" id="UP000309450">
    <property type="component" value="Unassembled WGS sequence"/>
</dbReference>
<gene>
    <name evidence="7" type="ORF">E7811_12870</name>
</gene>
<evidence type="ECO:0000256" key="5">
    <source>
        <dbReference type="SAM" id="Phobius"/>
    </source>
</evidence>
<dbReference type="OrthoDB" id="7688451at2"/>
<reference evidence="7 8" key="1">
    <citation type="submission" date="2019-04" db="EMBL/GenBank/DDBJ databases">
        <title>Draft genome sequence of Gemmobacter aestuarii sp. nov.</title>
        <authorList>
            <person name="Hameed A."/>
            <person name="Lin S.-Y."/>
            <person name="Shahina M."/>
            <person name="Lai W.-A."/>
            <person name="Young C.-C."/>
        </authorList>
    </citation>
    <scope>NUCLEOTIDE SEQUENCE [LARGE SCALE GENOMIC DNA]</scope>
    <source>
        <strain evidence="7 8">CC-PW-75</strain>
    </source>
</reference>
<evidence type="ECO:0000256" key="2">
    <source>
        <dbReference type="ARBA" id="ARBA00022692"/>
    </source>
</evidence>
<dbReference type="Pfam" id="PF04893">
    <property type="entry name" value="Yip1"/>
    <property type="match status" value="1"/>
</dbReference>
<keyword evidence="4 5" id="KW-0472">Membrane</keyword>
<feature type="transmembrane region" description="Helical" evidence="5">
    <location>
        <begin position="137"/>
        <end position="157"/>
    </location>
</feature>
<evidence type="ECO:0000313" key="7">
    <source>
        <dbReference type="EMBL" id="THD83028.1"/>
    </source>
</evidence>
<dbReference type="AlphaFoldDB" id="A0A4S3MLD9"/>
<sequence length="197" mass="20937">MQHDMTPWVDLARLSLRDPRAGGEALLRTGIPAQTGWTVLVLTAVLSTVVTHALYLVWPEFGTGMGAFHLPPIALAVLQLVSGVVTVVLVHVVGRMFGGRGELAGAVLIVAWMQVILMALQIAQAVLYLVLPPFGQILGLVSMMLLFWLMTGFIAALHGFRSLGMVFAGMIAAAIGLVLVLSALLALLGVPQMMMEA</sequence>